<comment type="caution">
    <text evidence="2">The sequence shown here is derived from an EMBL/GenBank/DDBJ whole genome shotgun (WGS) entry which is preliminary data.</text>
</comment>
<sequence>MRFKRFTLIYCPYLLLVLCLYWTVFEFGLIRLKPVIAIEDVPTDFLTKKFNKRRALPFWYTLFIKFNSNRPIFNAYNIIISEVLPILYILNSTKAACDEIILGPSHYITSIGAKKGGPLIEVPKKNYKDTV</sequence>
<keyword evidence="1" id="KW-0472">Membrane</keyword>
<keyword evidence="3" id="KW-1185">Reference proteome</keyword>
<name>A0A8T0HTC1_CERPU</name>
<dbReference type="Proteomes" id="UP000822688">
    <property type="component" value="Chromosome V"/>
</dbReference>
<evidence type="ECO:0000313" key="2">
    <source>
        <dbReference type="EMBL" id="KAG0574011.1"/>
    </source>
</evidence>
<feature type="transmembrane region" description="Helical" evidence="1">
    <location>
        <begin position="7"/>
        <end position="25"/>
    </location>
</feature>
<keyword evidence="1" id="KW-0812">Transmembrane</keyword>
<evidence type="ECO:0000313" key="3">
    <source>
        <dbReference type="Proteomes" id="UP000822688"/>
    </source>
</evidence>
<organism evidence="2 3">
    <name type="scientific">Ceratodon purpureus</name>
    <name type="common">Fire moss</name>
    <name type="synonym">Dicranum purpureum</name>
    <dbReference type="NCBI Taxonomy" id="3225"/>
    <lineage>
        <taxon>Eukaryota</taxon>
        <taxon>Viridiplantae</taxon>
        <taxon>Streptophyta</taxon>
        <taxon>Embryophyta</taxon>
        <taxon>Bryophyta</taxon>
        <taxon>Bryophytina</taxon>
        <taxon>Bryopsida</taxon>
        <taxon>Dicranidae</taxon>
        <taxon>Pseudoditrichales</taxon>
        <taxon>Ditrichaceae</taxon>
        <taxon>Ceratodon</taxon>
    </lineage>
</organism>
<proteinExistence type="predicted"/>
<protein>
    <submittedName>
        <fullName evidence="2">Uncharacterized protein</fullName>
    </submittedName>
</protein>
<evidence type="ECO:0000256" key="1">
    <source>
        <dbReference type="SAM" id="Phobius"/>
    </source>
</evidence>
<dbReference type="AlphaFoldDB" id="A0A8T0HTC1"/>
<accession>A0A8T0HTC1</accession>
<gene>
    <name evidence="2" type="ORF">KC19_VG227700</name>
</gene>
<reference evidence="2" key="1">
    <citation type="submission" date="2020-06" db="EMBL/GenBank/DDBJ databases">
        <title>WGS assembly of Ceratodon purpureus strain R40.</title>
        <authorList>
            <person name="Carey S.B."/>
            <person name="Jenkins J."/>
            <person name="Shu S."/>
            <person name="Lovell J.T."/>
            <person name="Sreedasyam A."/>
            <person name="Maumus F."/>
            <person name="Tiley G.P."/>
            <person name="Fernandez-Pozo N."/>
            <person name="Barry K."/>
            <person name="Chen C."/>
            <person name="Wang M."/>
            <person name="Lipzen A."/>
            <person name="Daum C."/>
            <person name="Saski C.A."/>
            <person name="Payton A.C."/>
            <person name="Mcbreen J.C."/>
            <person name="Conrad R.E."/>
            <person name="Kollar L.M."/>
            <person name="Olsson S."/>
            <person name="Huttunen S."/>
            <person name="Landis J.B."/>
            <person name="Wickett N.J."/>
            <person name="Johnson M.G."/>
            <person name="Rensing S.A."/>
            <person name="Grimwood J."/>
            <person name="Schmutz J."/>
            <person name="Mcdaniel S.F."/>
        </authorList>
    </citation>
    <scope>NUCLEOTIDE SEQUENCE</scope>
    <source>
        <strain evidence="2">R40</strain>
    </source>
</reference>
<keyword evidence="1" id="KW-1133">Transmembrane helix</keyword>
<dbReference type="EMBL" id="CM026426">
    <property type="protein sequence ID" value="KAG0574011.1"/>
    <property type="molecule type" value="Genomic_DNA"/>
</dbReference>